<sequence length="204" mass="23880">MRKKHQVVKFKDIAEKLPELEGKRLEEITKVLGYRNLESCRTNLCKLKQNNRLDFTLEKGVYSKFALLDGTVKEELEDKELSERGRWKVRRGGTIMEQPHVNVDISDMEKLAEVTQEETEKILTYDEIVLLKPITHLHKSIFRQTEYLSEQLTERLHHLEDYNSPIDEETIRLAEVTIEFYNLLIKSPSISTVVKEIVSEGHKS</sequence>
<reference evidence="1 2" key="1">
    <citation type="submission" date="2019-04" db="EMBL/GenBank/DDBJ databases">
        <authorList>
            <consortium name="Pathogen Informatics"/>
        </authorList>
    </citation>
    <scope>NUCLEOTIDE SEQUENCE [LARGE SCALE GENOMIC DNA]</scope>
    <source>
        <strain evidence="1 2">GPSC535</strain>
    </source>
</reference>
<organism evidence="1 2">
    <name type="scientific">Streptococcus pneumoniae</name>
    <dbReference type="NCBI Taxonomy" id="1313"/>
    <lineage>
        <taxon>Bacteria</taxon>
        <taxon>Bacillati</taxon>
        <taxon>Bacillota</taxon>
        <taxon>Bacilli</taxon>
        <taxon>Lactobacillales</taxon>
        <taxon>Streptococcaceae</taxon>
        <taxon>Streptococcus</taxon>
    </lineage>
</organism>
<dbReference type="EMBL" id="CABCSJ010000002">
    <property type="protein sequence ID" value="VST62894.1"/>
    <property type="molecule type" value="Genomic_DNA"/>
</dbReference>
<name>A0AAQ3A055_STREE</name>
<evidence type="ECO:0000313" key="1">
    <source>
        <dbReference type="EMBL" id="VST62894.1"/>
    </source>
</evidence>
<dbReference type="Proteomes" id="UP000405447">
    <property type="component" value="Unassembled WGS sequence"/>
</dbReference>
<dbReference type="AlphaFoldDB" id="A0AAQ3A055"/>
<gene>
    <name evidence="1" type="ORF">SAMEA3389245_00620</name>
</gene>
<protein>
    <submittedName>
        <fullName evidence="1">Phage protein</fullName>
    </submittedName>
</protein>
<accession>A0AAQ3A055</accession>
<proteinExistence type="predicted"/>
<evidence type="ECO:0000313" key="2">
    <source>
        <dbReference type="Proteomes" id="UP000405447"/>
    </source>
</evidence>
<comment type="caution">
    <text evidence="1">The sequence shown here is derived from an EMBL/GenBank/DDBJ whole genome shotgun (WGS) entry which is preliminary data.</text>
</comment>